<feature type="compositionally biased region" description="Basic residues" evidence="1">
    <location>
        <begin position="26"/>
        <end position="38"/>
    </location>
</feature>
<feature type="region of interest" description="Disordered" evidence="1">
    <location>
        <begin position="1"/>
        <end position="50"/>
    </location>
</feature>
<feature type="non-terminal residue" evidence="2">
    <location>
        <position position="74"/>
    </location>
</feature>
<keyword evidence="3" id="KW-1185">Reference proteome</keyword>
<proteinExistence type="predicted"/>
<evidence type="ECO:0000313" key="3">
    <source>
        <dbReference type="Proteomes" id="UP000002497"/>
    </source>
</evidence>
<reference evidence="3" key="1">
    <citation type="journal article" date="2010" name="Genome Res.">
        <title>Population genomic sequencing of Coccidioides fungi reveals recent hybridization and transposon control.</title>
        <authorList>
            <person name="Neafsey D.E."/>
            <person name="Barker B.M."/>
            <person name="Sharpton T.J."/>
            <person name="Stajich J.E."/>
            <person name="Park D.J."/>
            <person name="Whiston E."/>
            <person name="Hung C.-Y."/>
            <person name="McMahan C."/>
            <person name="White J."/>
            <person name="Sykes S."/>
            <person name="Heiman D."/>
            <person name="Young S."/>
            <person name="Zeng Q."/>
            <person name="Abouelleil A."/>
            <person name="Aftuck L."/>
            <person name="Bessette D."/>
            <person name="Brown A."/>
            <person name="FitzGerald M."/>
            <person name="Lui A."/>
            <person name="Macdonald J.P."/>
            <person name="Priest M."/>
            <person name="Orbach M.J."/>
            <person name="Galgiani J.N."/>
            <person name="Kirkland T.N."/>
            <person name="Cole G.T."/>
            <person name="Birren B.W."/>
            <person name="Henn M.R."/>
            <person name="Taylor J.W."/>
            <person name="Rounsley S.D."/>
        </authorList>
    </citation>
    <scope>NUCLEOTIDE SEQUENCE [LARGE SCALE GENOMIC DNA]</scope>
    <source>
        <strain evidence="3">RMSCC 757 / Silveira</strain>
    </source>
</reference>
<dbReference type="VEuPathDB" id="FungiDB:CPSG_03456"/>
<dbReference type="Proteomes" id="UP000002497">
    <property type="component" value="Unassembled WGS sequence"/>
</dbReference>
<protein>
    <submittedName>
        <fullName evidence="2">Ubiquitin</fullName>
    </submittedName>
</protein>
<feature type="compositionally biased region" description="Polar residues" evidence="1">
    <location>
        <begin position="1"/>
        <end position="16"/>
    </location>
</feature>
<gene>
    <name evidence="2" type="ORF">CPSG_03456</name>
</gene>
<evidence type="ECO:0000313" key="2">
    <source>
        <dbReference type="EMBL" id="EFW20281.1"/>
    </source>
</evidence>
<dbReference type="HOGENOM" id="CLU_2694427_0_0_1"/>
<reference evidence="3" key="2">
    <citation type="submission" date="2010-03" db="EMBL/GenBank/DDBJ databases">
        <title>The genome sequence of Coccidioides posadasii strain Silveira.</title>
        <authorList>
            <consortium name="The Broad Institute Genome Sequencing Center for Infectious Disease"/>
            <person name="Neafsey D."/>
            <person name="Orbach M."/>
            <person name="Henn M.R."/>
            <person name="Cole G.T."/>
            <person name="Galgiani J."/>
            <person name="Gardner M.J."/>
            <person name="Kirkland T.N."/>
            <person name="Taylor J.W."/>
            <person name="Young S.K."/>
            <person name="Zeng Q."/>
            <person name="Koehrsen M."/>
            <person name="Alvarado L."/>
            <person name="Berlin A."/>
            <person name="Borenstein D."/>
            <person name="Chapman S.B."/>
            <person name="Chen Z."/>
            <person name="Engels R."/>
            <person name="Freedman E."/>
            <person name="Gellesch M."/>
            <person name="Goldberg J."/>
            <person name="Griggs A."/>
            <person name="Gujja S."/>
            <person name="Heilman E."/>
            <person name="Heiman D."/>
            <person name="Howarth C."/>
            <person name="Jen D."/>
            <person name="Larson L."/>
            <person name="Mehta T."/>
            <person name="Neiman D."/>
            <person name="Park D."/>
            <person name="Pearson M."/>
            <person name="Richards J."/>
            <person name="Roberts A."/>
            <person name="Saif S."/>
            <person name="Shea T."/>
            <person name="Shenoy N."/>
            <person name="Sisk P."/>
            <person name="Stolte C."/>
            <person name="Sykes S."/>
            <person name="Walk T."/>
            <person name="White J."/>
            <person name="Yandava C."/>
            <person name="Haas B."/>
            <person name="Nusbaum C."/>
            <person name="Birren B."/>
        </authorList>
    </citation>
    <scope>NUCLEOTIDE SEQUENCE [LARGE SCALE GENOMIC DNA]</scope>
    <source>
        <strain evidence="3">RMSCC 757 / Silveira</strain>
    </source>
</reference>
<organism evidence="3">
    <name type="scientific">Coccidioides posadasii (strain RMSCC 757 / Silveira)</name>
    <name type="common">Valley fever fungus</name>
    <dbReference type="NCBI Taxonomy" id="443226"/>
    <lineage>
        <taxon>Eukaryota</taxon>
        <taxon>Fungi</taxon>
        <taxon>Dikarya</taxon>
        <taxon>Ascomycota</taxon>
        <taxon>Pezizomycotina</taxon>
        <taxon>Eurotiomycetes</taxon>
        <taxon>Eurotiomycetidae</taxon>
        <taxon>Onygenales</taxon>
        <taxon>Onygenaceae</taxon>
        <taxon>Coccidioides</taxon>
    </lineage>
</organism>
<accession>E9D028</accession>
<dbReference type="EMBL" id="GL636489">
    <property type="protein sequence ID" value="EFW20281.1"/>
    <property type="molecule type" value="Genomic_DNA"/>
</dbReference>
<evidence type="ECO:0000256" key="1">
    <source>
        <dbReference type="SAM" id="MobiDB-lite"/>
    </source>
</evidence>
<dbReference type="AlphaFoldDB" id="E9D028"/>
<name>E9D028_COCPS</name>
<sequence>MPSGESCSAMESSTSRWMRAPDMGRPRRPRTGSRRLAPKKVEEDNLSSANGEHAKLTKFVSQAFVKCRSSSRPS</sequence>